<evidence type="ECO:0000313" key="3">
    <source>
        <dbReference type="Proteomes" id="UP000298493"/>
    </source>
</evidence>
<dbReference type="EMBL" id="SNSC02000003">
    <property type="protein sequence ID" value="TID26048.1"/>
    <property type="molecule type" value="Genomic_DNA"/>
</dbReference>
<accession>A0A4Z1PCD3</accession>
<proteinExistence type="predicted"/>
<organism evidence="2 3">
    <name type="scientific">Venturia nashicola</name>
    <dbReference type="NCBI Taxonomy" id="86259"/>
    <lineage>
        <taxon>Eukaryota</taxon>
        <taxon>Fungi</taxon>
        <taxon>Dikarya</taxon>
        <taxon>Ascomycota</taxon>
        <taxon>Pezizomycotina</taxon>
        <taxon>Dothideomycetes</taxon>
        <taxon>Pleosporomycetidae</taxon>
        <taxon>Venturiales</taxon>
        <taxon>Venturiaceae</taxon>
        <taxon>Venturia</taxon>
    </lineage>
</organism>
<dbReference type="AlphaFoldDB" id="A0A4Z1PCD3"/>
<sequence>MCTSCVSSNPTATHHASKPTNPHLTYKAKSPHKSQQNHPPTKSAKSNNAPLQKHHLPKRRPRAPHPLPPPLLQKIMVPRRIPTEKKTTAADTAVHGQTP</sequence>
<evidence type="ECO:0000256" key="1">
    <source>
        <dbReference type="SAM" id="MobiDB-lite"/>
    </source>
</evidence>
<name>A0A4Z1PCD3_9PEZI</name>
<feature type="compositionally biased region" description="Polar residues" evidence="1">
    <location>
        <begin position="33"/>
        <end position="50"/>
    </location>
</feature>
<protein>
    <submittedName>
        <fullName evidence="2">Uncharacterized protein</fullName>
    </submittedName>
</protein>
<dbReference type="Proteomes" id="UP000298493">
    <property type="component" value="Unassembled WGS sequence"/>
</dbReference>
<feature type="compositionally biased region" description="Basic residues" evidence="1">
    <location>
        <begin position="52"/>
        <end position="63"/>
    </location>
</feature>
<reference evidence="2 3" key="1">
    <citation type="submission" date="2019-04" db="EMBL/GenBank/DDBJ databases">
        <title>High contiguity whole genome sequence and gene annotation resource for two Venturia nashicola isolates.</title>
        <authorList>
            <person name="Prokchorchik M."/>
            <person name="Won K."/>
            <person name="Lee Y."/>
            <person name="Choi E.D."/>
            <person name="Segonzac C."/>
            <person name="Sohn K.H."/>
        </authorList>
    </citation>
    <scope>NUCLEOTIDE SEQUENCE [LARGE SCALE GENOMIC DNA]</scope>
    <source>
        <strain evidence="2 3">PRI2</strain>
    </source>
</reference>
<gene>
    <name evidence="2" type="ORF">E6O75_ATG03911</name>
</gene>
<comment type="caution">
    <text evidence="2">The sequence shown here is derived from an EMBL/GenBank/DDBJ whole genome shotgun (WGS) entry which is preliminary data.</text>
</comment>
<evidence type="ECO:0000313" key="2">
    <source>
        <dbReference type="EMBL" id="TID26048.1"/>
    </source>
</evidence>
<feature type="compositionally biased region" description="Polar residues" evidence="1">
    <location>
        <begin position="1"/>
        <end position="23"/>
    </location>
</feature>
<keyword evidence="3" id="KW-1185">Reference proteome</keyword>
<feature type="region of interest" description="Disordered" evidence="1">
    <location>
        <begin position="1"/>
        <end position="99"/>
    </location>
</feature>